<dbReference type="Gene3D" id="1.10.8.270">
    <property type="entry name" value="putative rabgap domain of human tbc1 domain family member 14 like domains"/>
    <property type="match status" value="1"/>
</dbReference>
<dbReference type="PANTHER" id="PTHR47219:SF9">
    <property type="entry name" value="GTPASE ACTIVATING PROTEIN AND CENTROSOME-ASSOCIATED, ISOFORM B"/>
    <property type="match status" value="1"/>
</dbReference>
<feature type="region of interest" description="Disordered" evidence="1">
    <location>
        <begin position="653"/>
        <end position="675"/>
    </location>
</feature>
<feature type="compositionally biased region" description="Polar residues" evidence="1">
    <location>
        <begin position="1884"/>
        <end position="1901"/>
    </location>
</feature>
<dbReference type="PROSITE" id="PS50086">
    <property type="entry name" value="TBC_RABGAP"/>
    <property type="match status" value="1"/>
</dbReference>
<evidence type="ECO:0000313" key="3">
    <source>
        <dbReference type="EMBL" id="KAL3790290.1"/>
    </source>
</evidence>
<dbReference type="InterPro" id="IPR050302">
    <property type="entry name" value="Rab_GAP_TBC_domain"/>
</dbReference>
<sequence length="2459" mass="269093">MTEISSSKGAEIEAAVSIDGPSAAPSPRKTLQPTPSPRKSSLAPPRSSPRSFAEKRAFFGKIQQHRQLQKKLESKMMHRSTDPARSSENERLVDENRPGLKLDPTTQEADEISTENAGKEPSTKAVAIAGAKEVPADKPLPLMPQASPPRPLPSSLSFDKSSPINDQVKKLQKTNESLHTEQMVALQSSNRTEENGTSCNKMLGSFKHSSSHASANHTLPFDNANKTNGAYNSNTLQSNHLDTISMQNIFIPKDPRDNHEGNLSQTISSFEEEFSEVFQGEVKTIYSSDLTKRVLDRASVFQTQKREDAAGTASGVARTDSFDRDSIFVTNSFNRPDGNEEAAFGNAESFESGSLEKSVGVCGGGSHAGVPMWGESSSVISNEKDNQISSLAENCLQVEQSGYLEANEGTNDDPEEQAAQINLFEGGIAATVLDSDAPTPNPCAVSNVQEVISESTSLEHAFTLSAGDTNVMSENTSLLAKRRLRQKIKNSEKTADSNRTEEVQQEKFENDDNSNHTGDDKNLELSNLSIESCSSVEEERPRVSPVDPKLKRRHKMACRLASGKINVPKSLLSAAATGANVVASLEGDTKIIIDKEDSRHSAPMPSSPAKSPTMQEETSVVFEALQVDAGTVAKLNDIGGDSDLELSNLSIESSASDARDGPRSSPVDPKLKRRHKMATRVASGKVNVPKSFLYAAATSANVVAGLEHDTKIVVAKEDSTLRNPMPSSPTKSPMMQQETTEVFEALQVDADTVVKLNDISGESELELSNLSIESSEVDAADGPRSSPVDPKLKRRHKMATRVASGKVNVPKSFLSAAATSANVVAGLENGLKIPSAKQPAKPTIGLVEPYPIEVKAMELNCLQPVTSLACSPTKTSDNHEEVVEPISMSNTLFTMQPKSVVDISNIQPSNNFRSNITAIAREQCVELHISSNELHRSSHGSNNLPQSCDSATRHGTSPPSVDCLPTSSSTCDPSDDTIEIVADEIVDILNTSEHFGKDFNTSRELDKNEARRQRRQLRKRDMHNAKSSAEEKNSKDLLGIASDGKCFGSVDEHEAKTLFPLPSFGDTSMISSLQGGKPISNRLDPWDENAVSGLDTNVKKSKNCNKNGGKEDGGTPLLELNAVSSDATGGAAGMALEKLLLQHERMTMYTSGKGFGVGDDSSVELAHDSENEVDDNFVRPCEYQKVDDENDALEAVFAGQDVETFDFIDFGKGSHEEFSAAESSAIQTIDKVREQLTGVISDTGMSSDFFNDTNSSTTGGGTVLGLRFIGSNDDSFRSRPTPPGSPADLMILDVTPRAGTKDYNGRLEVVKEWKPTDKPKLFKIAPPPPEKIRKWEESKRGQTVFKPPAINEYKTTVINKETSDQDTPKQGHHVLTANDTPPSVGHEKALSLKISTPKSPIKKKPHSISDELNLSSHTKMAEKFAIASFKAAKKFEEKYSHIEHDIQYGPQAKSPERIGGKTTKTNTSRFFCAGDSGLPFIPGGNPKETETVNSPQYGHTTATGTAGPGVVELVGGAFSPWKIPDRAEEESNASLSRVMYDDESYAKASAAALNTIRVNSEVDPSTLTSDGPNKSTELFEVSLEWADGDVSSFDAGGGVEDESLLSDVLVWLFDEVLPSNAFSAFDINTSTSVQAARVLAIAKDDKSLNLICQHVTSMVMKQHGYKLGIAEKQNDFVTEVMNASSSGDLLTSTCESSHMTTIVSSISESKSSVTERSSVRILNGKRTGTIESFSIPDSSHGGDVRLRGEMLAANFISFLEQISSMTGVPLPFDENPFQQSVLNSTTKMREHTKQERKSMQELVFDREESVVNIFTFLKNASGCESHKRSITSIVETVDDGDDNIAKRSQHSPPEWRESLGDAALQARLASGSQTLRRSNKRKNPNQAIATNNYQNKQSSHLRPNRNLIVPKTSPSPFETALWNDPSIMLSILSFLGNPVSVCVVKRLNVFCNRLVSENEHVLMRDAVRLGGMSKFVRPSFWLWVTIERCTPEDPIPLPPSRRGHDQSFSFHSGEKKQRRDFSSLKDLGAAGKWQHIIERDVLRAFGNMPPHKTGAKYRQDSIVRALVSFGKEEIMRNSRSYQAMDKLPEESEAQHFKLSSRLDRCNDCASEDSSETPTDTVSDWGGISPVGSMVSEEPSAGTSDDGPINTNDTAQLLEIKPKTLKLNSTHTSKSDVCDPVLSGNALTNEMKVDLQNKLRSILHALAAQHEGLGYCQGMDYIVAHLLRVLQDTILLRVIQGSMPILGGGCAHGDAISMDEWRTMPTEQLRSKMNAINSETVVVEEVVFRVMDTFFTTYNLQHMYWPELRCLKTCCRVFESLIKQKLPVLADHFEHHDLNVGLFALGWFQTLFLYLPSMPSATVCHMWDIWLVERSFKIFFRVGTAILFLSQPTLLNHDLEGMMTYLNTFPDATLLRRDILIPCALQIKITNRMLVEIEMDVTNFRNKPHDNAGGDHYNMY</sequence>
<feature type="region of interest" description="Disordered" evidence="1">
    <location>
        <begin position="934"/>
        <end position="971"/>
    </location>
</feature>
<name>A0ABD3PVL6_9STRA</name>
<proteinExistence type="predicted"/>
<dbReference type="SMART" id="SM00164">
    <property type="entry name" value="TBC"/>
    <property type="match status" value="1"/>
</dbReference>
<feature type="compositionally biased region" description="Basic residues" evidence="1">
    <location>
        <begin position="1012"/>
        <end position="1021"/>
    </location>
</feature>
<dbReference type="Proteomes" id="UP001516023">
    <property type="component" value="Unassembled WGS sequence"/>
</dbReference>
<organism evidence="3 4">
    <name type="scientific">Cyclotella cryptica</name>
    <dbReference type="NCBI Taxonomy" id="29204"/>
    <lineage>
        <taxon>Eukaryota</taxon>
        <taxon>Sar</taxon>
        <taxon>Stramenopiles</taxon>
        <taxon>Ochrophyta</taxon>
        <taxon>Bacillariophyta</taxon>
        <taxon>Coscinodiscophyceae</taxon>
        <taxon>Thalassiosirophycidae</taxon>
        <taxon>Stephanodiscales</taxon>
        <taxon>Stephanodiscaceae</taxon>
        <taxon>Cyclotella</taxon>
    </lineage>
</organism>
<feature type="region of interest" description="Disordered" evidence="1">
    <location>
        <begin position="774"/>
        <end position="795"/>
    </location>
</feature>
<keyword evidence="4" id="KW-1185">Reference proteome</keyword>
<dbReference type="InterPro" id="IPR035969">
    <property type="entry name" value="Rab-GAP_TBC_sf"/>
</dbReference>
<feature type="compositionally biased region" description="Low complexity" evidence="1">
    <location>
        <begin position="601"/>
        <end position="612"/>
    </location>
</feature>
<feature type="region of interest" description="Disordered" evidence="1">
    <location>
        <begin position="998"/>
        <end position="1035"/>
    </location>
</feature>
<evidence type="ECO:0000259" key="2">
    <source>
        <dbReference type="PROSITE" id="PS50086"/>
    </source>
</evidence>
<gene>
    <name evidence="3" type="ORF">HJC23_002916</name>
</gene>
<accession>A0ABD3PVL6</accession>
<dbReference type="EMBL" id="JABMIG020000130">
    <property type="protein sequence ID" value="KAL3790290.1"/>
    <property type="molecule type" value="Genomic_DNA"/>
</dbReference>
<feature type="domain" description="Rab-GAP TBC" evidence="2">
    <location>
        <begin position="1971"/>
        <end position="2373"/>
    </location>
</feature>
<feature type="region of interest" description="Disordered" evidence="1">
    <location>
        <begin position="1362"/>
        <end position="1385"/>
    </location>
</feature>
<feature type="compositionally biased region" description="Basic and acidic residues" evidence="1">
    <location>
        <begin position="998"/>
        <end position="1011"/>
    </location>
</feature>
<feature type="compositionally biased region" description="Polar residues" evidence="1">
    <location>
        <begin position="939"/>
        <end position="959"/>
    </location>
</feature>
<feature type="region of interest" description="Disordered" evidence="1">
    <location>
        <begin position="1994"/>
        <end position="2019"/>
    </location>
</feature>
<dbReference type="SUPFAM" id="SSF47923">
    <property type="entry name" value="Ypt/Rab-GAP domain of gyp1p"/>
    <property type="match status" value="2"/>
</dbReference>
<feature type="region of interest" description="Disordered" evidence="1">
    <location>
        <begin position="596"/>
        <end position="615"/>
    </location>
</feature>
<reference evidence="3 4" key="1">
    <citation type="journal article" date="2020" name="G3 (Bethesda)">
        <title>Improved Reference Genome for Cyclotella cryptica CCMP332, a Model for Cell Wall Morphogenesis, Salinity Adaptation, and Lipid Production in Diatoms (Bacillariophyta).</title>
        <authorList>
            <person name="Roberts W.R."/>
            <person name="Downey K.M."/>
            <person name="Ruck E.C."/>
            <person name="Traller J.C."/>
            <person name="Alverson A.J."/>
        </authorList>
    </citation>
    <scope>NUCLEOTIDE SEQUENCE [LARGE SCALE GENOMIC DNA]</scope>
    <source>
        <strain evidence="3 4">CCMP332</strain>
    </source>
</reference>
<feature type="region of interest" description="Disordered" evidence="1">
    <location>
        <begin position="489"/>
        <end position="526"/>
    </location>
</feature>
<comment type="caution">
    <text evidence="3">The sequence shown here is derived from an EMBL/GenBank/DDBJ whole genome shotgun (WGS) entry which is preliminary data.</text>
</comment>
<dbReference type="PANTHER" id="PTHR47219">
    <property type="entry name" value="RAB GTPASE-ACTIVATING PROTEIN 1-LIKE"/>
    <property type="match status" value="1"/>
</dbReference>
<evidence type="ECO:0000256" key="1">
    <source>
        <dbReference type="SAM" id="MobiDB-lite"/>
    </source>
</evidence>
<feature type="region of interest" description="Disordered" evidence="1">
    <location>
        <begin position="2106"/>
        <end position="2150"/>
    </location>
</feature>
<feature type="compositionally biased region" description="Basic and acidic residues" evidence="1">
    <location>
        <begin position="1022"/>
        <end position="1035"/>
    </location>
</feature>
<protein>
    <recommendedName>
        <fullName evidence="2">Rab-GAP TBC domain-containing protein</fullName>
    </recommendedName>
</protein>
<dbReference type="InterPro" id="IPR000195">
    <property type="entry name" value="Rab-GAP-TBC_dom"/>
</dbReference>
<dbReference type="Gene3D" id="1.10.472.80">
    <property type="entry name" value="Ypt/Rab-GAP domain of gyp1p, domain 3"/>
    <property type="match status" value="1"/>
</dbReference>
<feature type="compositionally biased region" description="Basic and acidic residues" evidence="1">
    <location>
        <begin position="489"/>
        <end position="523"/>
    </location>
</feature>
<feature type="region of interest" description="Disordered" evidence="1">
    <location>
        <begin position="1097"/>
        <end position="1116"/>
    </location>
</feature>
<dbReference type="Pfam" id="PF00566">
    <property type="entry name" value="RabGAP-TBC"/>
    <property type="match status" value="1"/>
</dbReference>
<feature type="region of interest" description="Disordered" evidence="1">
    <location>
        <begin position="1"/>
        <end position="162"/>
    </location>
</feature>
<feature type="region of interest" description="Disordered" evidence="1">
    <location>
        <begin position="1873"/>
        <end position="1901"/>
    </location>
</feature>
<evidence type="ECO:0000313" key="4">
    <source>
        <dbReference type="Proteomes" id="UP001516023"/>
    </source>
</evidence>
<feature type="compositionally biased region" description="Low complexity" evidence="1">
    <location>
        <begin position="37"/>
        <end position="51"/>
    </location>
</feature>
<feature type="compositionally biased region" description="Basic and acidic residues" evidence="1">
    <location>
        <begin position="70"/>
        <end position="100"/>
    </location>
</feature>